<dbReference type="PANTHER" id="PTHR47466">
    <property type="match status" value="1"/>
</dbReference>
<dbReference type="SUPFAM" id="SSF55486">
    <property type="entry name" value="Metalloproteases ('zincins'), catalytic domain"/>
    <property type="match status" value="1"/>
</dbReference>
<evidence type="ECO:0000313" key="10">
    <source>
        <dbReference type="EMBL" id="QRE02976.1"/>
    </source>
</evidence>
<evidence type="ECO:0000256" key="2">
    <source>
        <dbReference type="ARBA" id="ARBA00022670"/>
    </source>
</evidence>
<dbReference type="InterPro" id="IPR000601">
    <property type="entry name" value="PKD_dom"/>
</dbReference>
<reference evidence="10 11" key="1">
    <citation type="submission" date="2020-07" db="EMBL/GenBank/DDBJ databases">
        <title>Genomic characterization of Flavobacterium psychrophilum strains.</title>
        <authorList>
            <person name="Castillo D."/>
            <person name="Jorgensen J."/>
            <person name="Middelboe M."/>
        </authorList>
    </citation>
    <scope>NUCLEOTIDE SEQUENCE [LARGE SCALE GENOMIC DNA]</scope>
    <source>
        <strain evidence="10 11">FPS-R7</strain>
    </source>
</reference>
<accession>A0A7U2R8Q7</accession>
<dbReference type="PROSITE" id="PS50093">
    <property type="entry name" value="PKD"/>
    <property type="match status" value="3"/>
</dbReference>
<dbReference type="GO" id="GO:0006508">
    <property type="term" value="P:proteolysis"/>
    <property type="evidence" value="ECO:0007669"/>
    <property type="project" value="UniProtKB-KW"/>
</dbReference>
<dbReference type="GO" id="GO:0005975">
    <property type="term" value="P:carbohydrate metabolic process"/>
    <property type="evidence" value="ECO:0007669"/>
    <property type="project" value="UniProtKB-ARBA"/>
</dbReference>
<dbReference type="InterPro" id="IPR008754">
    <property type="entry name" value="Peptidase_M43"/>
</dbReference>
<keyword evidence="6" id="KW-0862">Zinc</keyword>
<dbReference type="SUPFAM" id="SSF49899">
    <property type="entry name" value="Concanavalin A-like lectins/glucanases"/>
    <property type="match status" value="1"/>
</dbReference>
<dbReference type="NCBIfam" id="TIGR04183">
    <property type="entry name" value="Por_Secre_tail"/>
    <property type="match status" value="1"/>
</dbReference>
<evidence type="ECO:0000256" key="3">
    <source>
        <dbReference type="ARBA" id="ARBA00022723"/>
    </source>
</evidence>
<dbReference type="GO" id="GO:0008237">
    <property type="term" value="F:metallopeptidase activity"/>
    <property type="evidence" value="ECO:0007669"/>
    <property type="project" value="UniProtKB-KW"/>
</dbReference>
<comment type="similarity">
    <text evidence="1">Belongs to the peptidase M43B family.</text>
</comment>
<evidence type="ECO:0000256" key="1">
    <source>
        <dbReference type="ARBA" id="ARBA00008721"/>
    </source>
</evidence>
<dbReference type="InterPro" id="IPR013783">
    <property type="entry name" value="Ig-like_fold"/>
</dbReference>
<dbReference type="InterPro" id="IPR022409">
    <property type="entry name" value="PKD/Chitinase_dom"/>
</dbReference>
<dbReference type="CDD" id="cd00146">
    <property type="entry name" value="PKD"/>
    <property type="match status" value="3"/>
</dbReference>
<dbReference type="GO" id="GO:0004553">
    <property type="term" value="F:hydrolase activity, hydrolyzing O-glycosyl compounds"/>
    <property type="evidence" value="ECO:0007669"/>
    <property type="project" value="UniProtKB-ARBA"/>
</dbReference>
<name>A0A7U2R8Q7_FLAPS</name>
<evidence type="ECO:0000256" key="8">
    <source>
        <dbReference type="ARBA" id="ARBA00023157"/>
    </source>
</evidence>
<protein>
    <submittedName>
        <fullName evidence="10">PKD domain-containing protein</fullName>
    </submittedName>
</protein>
<dbReference type="InterPro" id="IPR013320">
    <property type="entry name" value="ConA-like_dom_sf"/>
</dbReference>
<dbReference type="Gene3D" id="2.60.120.260">
    <property type="entry name" value="Galactose-binding domain-like"/>
    <property type="match status" value="2"/>
</dbReference>
<dbReference type="Gene3D" id="2.60.40.10">
    <property type="entry name" value="Immunoglobulins"/>
    <property type="match status" value="3"/>
</dbReference>
<organism evidence="10 11">
    <name type="scientific">Flavobacterium psychrophilum</name>
    <dbReference type="NCBI Taxonomy" id="96345"/>
    <lineage>
        <taxon>Bacteria</taxon>
        <taxon>Pseudomonadati</taxon>
        <taxon>Bacteroidota</taxon>
        <taxon>Flavobacteriia</taxon>
        <taxon>Flavobacteriales</taxon>
        <taxon>Flavobacteriaceae</taxon>
        <taxon>Flavobacterium</taxon>
    </lineage>
</organism>
<dbReference type="RefSeq" id="WP_203095623.1">
    <property type="nucleotide sequence ID" value="NZ_CP059075.1"/>
</dbReference>
<evidence type="ECO:0000256" key="7">
    <source>
        <dbReference type="ARBA" id="ARBA00023049"/>
    </source>
</evidence>
<dbReference type="SMART" id="SM00089">
    <property type="entry name" value="PKD"/>
    <property type="match status" value="3"/>
</dbReference>
<feature type="domain" description="PKD" evidence="9">
    <location>
        <begin position="695"/>
        <end position="781"/>
    </location>
</feature>
<evidence type="ECO:0000256" key="4">
    <source>
        <dbReference type="ARBA" id="ARBA00022729"/>
    </source>
</evidence>
<evidence type="ECO:0000259" key="9">
    <source>
        <dbReference type="PROSITE" id="PS50093"/>
    </source>
</evidence>
<dbReference type="InterPro" id="IPR026444">
    <property type="entry name" value="Secre_tail"/>
</dbReference>
<dbReference type="Pfam" id="PF18911">
    <property type="entry name" value="PKD_4"/>
    <property type="match status" value="3"/>
</dbReference>
<keyword evidence="3" id="KW-0479">Metal-binding</keyword>
<evidence type="ECO:0000256" key="6">
    <source>
        <dbReference type="ARBA" id="ARBA00022833"/>
    </source>
</evidence>
<evidence type="ECO:0000256" key="5">
    <source>
        <dbReference type="ARBA" id="ARBA00022801"/>
    </source>
</evidence>
<sequence length="1059" mass="116111">MWYGSNSKYYLDVVIVDEPNTGQGASGSGHAFLPVQNVVPHVTFNYRYIGSTCGSSSSVTFAKVFSHELGHYFGLRHTFQDDCDPINDGMADTPPTKVAEGCTRNVLNSCGVYANSENHMDYNVDCQNMFTLNQTSAMTFWLEDGTVANYPRKFLWQPSNLIATGVLASIPTANFTANTTAICPGKGIVFKDISLGLPVSRVWSFSGGSPSTSTAVSPTVTYATAGLYPVTLTVTNALGTNPKTVTNYIKVGQPTSGNYTESFTGIFPPNGWLITNPDAGLAWEKRSNVGNGDTACMIMNNSDNSVLNELDYIQLPYYNFTSGVNSQMFFDVAYTKFNDLSPDQLSVEVSTNCGLTWTNVYTKSLDALQTTVVPTALTNNWFPTAENNWRKEVINLSSYIGNPNVTIRFKNKSGYGTRIWIDNVNVAITQNSTPVSDFTSSVRKTNCSSISIPFLDTSTGNPTTWAWSFPGGSPSTSILKNPTINYNTPGTYLVSLTTTNAAGAGTTNNKSSFITIANPVGTNFTQDFEGSFLPAGWEITNSGSNLTWEKRADVGHNSSSSMVINNADNPTGDIDEIMLQPLKLTVGVTDFSFDLAYAKFDANSPDKLDVLASSDCGVTWVNIYSKNNLQLETYLSADPNNWVPTLDSHWRTERINLNSFIGSPNVLIKFVSTSGYGSRIWIDNVKLTFDSHEKPYSDFKVANSKLCIDLPITFSDTSIGLPTSWLWSFPGGSPSASTLQNPIVTYNTPGNYSATLVTTNTYGTGTTIEKSNIIKIKGRSTVPYTENFAGVFPIQDWETINIDNDAITWEKRSDVGKGDLSCLVINNADNPTNLTDEIILKPINFATTATPYLHFDLAYTQYFSATDPTPAPDQIDIFASSDCGTTWTNVYSKNQIQLQTVLPAIQDNPTTTTQNETNDWKPTVDSDWRHEIVNLSTVANQSSVLIKIKNTSGYGTRVWFDNIKINSNAVLNTEENSFDAVSIYPNPSKDIFNISLPFSNEEYSITIYNILGQLVLKDSFSGSNTNQNIINLSGKEKGIYYVKVESKSKKIIIKKIIKI</sequence>
<keyword evidence="4" id="KW-0732">Signal</keyword>
<dbReference type="AlphaFoldDB" id="A0A7U2R8Q7"/>
<dbReference type="Pfam" id="PF05572">
    <property type="entry name" value="Peptidase_M43"/>
    <property type="match status" value="1"/>
</dbReference>
<keyword evidence="5" id="KW-0378">Hydrolase</keyword>
<feature type="domain" description="PKD" evidence="9">
    <location>
        <begin position="171"/>
        <end position="251"/>
    </location>
</feature>
<keyword evidence="8" id="KW-1015">Disulfide bond</keyword>
<dbReference type="InterPro" id="IPR035986">
    <property type="entry name" value="PKD_dom_sf"/>
</dbReference>
<dbReference type="PANTHER" id="PTHR47466:SF1">
    <property type="entry name" value="METALLOPROTEASE MEP1 (AFU_ORTHOLOGUE AFUA_1G07730)-RELATED"/>
    <property type="match status" value="1"/>
</dbReference>
<dbReference type="GO" id="GO:0046872">
    <property type="term" value="F:metal ion binding"/>
    <property type="evidence" value="ECO:0007669"/>
    <property type="project" value="UniProtKB-KW"/>
</dbReference>
<dbReference type="EMBL" id="CP059075">
    <property type="protein sequence ID" value="QRE02976.1"/>
    <property type="molecule type" value="Genomic_DNA"/>
</dbReference>
<dbReference type="Proteomes" id="UP000596329">
    <property type="component" value="Chromosome"/>
</dbReference>
<dbReference type="SUPFAM" id="SSF49299">
    <property type="entry name" value="PKD domain"/>
    <property type="match status" value="3"/>
</dbReference>
<dbReference type="InterPro" id="IPR024079">
    <property type="entry name" value="MetalloPept_cat_dom_sf"/>
</dbReference>
<dbReference type="Gene3D" id="3.40.390.10">
    <property type="entry name" value="Collagenase (Catalytic Domain)"/>
    <property type="match status" value="1"/>
</dbReference>
<proteinExistence type="inferred from homology"/>
<gene>
    <name evidence="10" type="ORF">H0H26_08635</name>
</gene>
<feature type="domain" description="PKD" evidence="9">
    <location>
        <begin position="451"/>
        <end position="516"/>
    </location>
</feature>
<dbReference type="Pfam" id="PF18962">
    <property type="entry name" value="Por_Secre_tail"/>
    <property type="match status" value="1"/>
</dbReference>
<keyword evidence="2" id="KW-0645">Protease</keyword>
<evidence type="ECO:0000313" key="11">
    <source>
        <dbReference type="Proteomes" id="UP000596329"/>
    </source>
</evidence>
<keyword evidence="7" id="KW-0482">Metalloprotease</keyword>